<dbReference type="OrthoDB" id="368469at2"/>
<sequence>MKTIASCVEEIILTQPFIEEGLSKNIINYSALAEHIQPLIEKRLHKTVKTGAIMMALRRYNPPIHASNSVKMQRILKNLGDITVRSNLSDFTFQNSPTLIRSHAKILDLITIDRSIFYAFTRGILESNIIISSSEKEKVIASFTNETQLDIQENLSAISINLPHDNSTVPGLYYQLFKRLAWEGIALHEVVSTTNEFTILVKDFLVDRAFSVIKNLKNEASS</sequence>
<protein>
    <recommendedName>
        <fullName evidence="3">Aspartate kinase</fullName>
    </recommendedName>
</protein>
<gene>
    <name evidence="1" type="ORF">SAMN06265376_101555</name>
</gene>
<dbReference type="RefSeq" id="WP_089369888.1">
    <property type="nucleotide sequence ID" value="NZ_BMEP01000002.1"/>
</dbReference>
<evidence type="ECO:0008006" key="3">
    <source>
        <dbReference type="Google" id="ProtNLM"/>
    </source>
</evidence>
<evidence type="ECO:0000313" key="2">
    <source>
        <dbReference type="Proteomes" id="UP000198379"/>
    </source>
</evidence>
<reference evidence="1 2" key="1">
    <citation type="submission" date="2017-06" db="EMBL/GenBank/DDBJ databases">
        <authorList>
            <person name="Kim H.J."/>
            <person name="Triplett B.A."/>
        </authorList>
    </citation>
    <scope>NUCLEOTIDE SEQUENCE [LARGE SCALE GENOMIC DNA]</scope>
    <source>
        <strain evidence="1 2">DSM 25597</strain>
    </source>
</reference>
<organism evidence="1 2">
    <name type="scientific">Dokdonia pacifica</name>
    <dbReference type="NCBI Taxonomy" id="1627892"/>
    <lineage>
        <taxon>Bacteria</taxon>
        <taxon>Pseudomonadati</taxon>
        <taxon>Bacteroidota</taxon>
        <taxon>Flavobacteriia</taxon>
        <taxon>Flavobacteriales</taxon>
        <taxon>Flavobacteriaceae</taxon>
        <taxon>Dokdonia</taxon>
    </lineage>
</organism>
<dbReference type="AlphaFoldDB" id="A0A238W026"/>
<dbReference type="Proteomes" id="UP000198379">
    <property type="component" value="Unassembled WGS sequence"/>
</dbReference>
<accession>A0A238W026</accession>
<evidence type="ECO:0000313" key="1">
    <source>
        <dbReference type="EMBL" id="SNR39838.1"/>
    </source>
</evidence>
<dbReference type="EMBL" id="FZNY01000001">
    <property type="protein sequence ID" value="SNR39838.1"/>
    <property type="molecule type" value="Genomic_DNA"/>
</dbReference>
<keyword evidence="2" id="KW-1185">Reference proteome</keyword>
<proteinExistence type="predicted"/>
<name>A0A238W026_9FLAO</name>